<keyword evidence="10 14" id="KW-0472">Membrane</keyword>
<dbReference type="SUPFAM" id="SSF55874">
    <property type="entry name" value="ATPase domain of HSP90 chaperone/DNA topoisomerase II/histidine kinase"/>
    <property type="match status" value="1"/>
</dbReference>
<evidence type="ECO:0000256" key="10">
    <source>
        <dbReference type="ARBA" id="ARBA00023136"/>
    </source>
</evidence>
<evidence type="ECO:0000259" key="17">
    <source>
        <dbReference type="PROSITE" id="PS50885"/>
    </source>
</evidence>
<feature type="transmembrane region" description="Helical" evidence="14">
    <location>
        <begin position="6"/>
        <end position="30"/>
    </location>
</feature>
<keyword evidence="9" id="KW-0902">Two-component regulatory system</keyword>
<dbReference type="SUPFAM" id="SSF52172">
    <property type="entry name" value="CheY-like"/>
    <property type="match status" value="1"/>
</dbReference>
<dbReference type="SUPFAM" id="SSF47384">
    <property type="entry name" value="Homodimeric domain of signal transducing histidine kinase"/>
    <property type="match status" value="1"/>
</dbReference>
<dbReference type="InterPro" id="IPR005467">
    <property type="entry name" value="His_kinase_dom"/>
</dbReference>
<dbReference type="SMART" id="SM00448">
    <property type="entry name" value="REC"/>
    <property type="match status" value="1"/>
</dbReference>
<keyword evidence="8" id="KW-0067">ATP-binding</keyword>
<dbReference type="Gene3D" id="1.10.287.130">
    <property type="match status" value="1"/>
</dbReference>
<keyword evidence="13" id="KW-0175">Coiled coil</keyword>
<dbReference type="Pfam" id="PF00072">
    <property type="entry name" value="Response_reg"/>
    <property type="match status" value="1"/>
</dbReference>
<dbReference type="Gene3D" id="3.30.565.10">
    <property type="entry name" value="Histidine kinase-like ATPase, C-terminal domain"/>
    <property type="match status" value="1"/>
</dbReference>
<dbReference type="InterPro" id="IPR011006">
    <property type="entry name" value="CheY-like_superfamily"/>
</dbReference>
<reference evidence="18" key="1">
    <citation type="journal article" date="2015" name="PeerJ">
        <title>First genomic representation of candidate bacterial phylum KSB3 points to enhanced environmental sensing as a trigger of wastewater bulking.</title>
        <authorList>
            <person name="Sekiguchi Y."/>
            <person name="Ohashi A."/>
            <person name="Parks D.H."/>
            <person name="Yamauchi T."/>
            <person name="Tyson G.W."/>
            <person name="Hugenholtz P."/>
        </authorList>
    </citation>
    <scope>NUCLEOTIDE SEQUENCE [LARGE SCALE GENOMIC DNA]</scope>
</reference>
<keyword evidence="11" id="KW-0131">Cell cycle</keyword>
<dbReference type="Gene3D" id="6.10.340.10">
    <property type="match status" value="1"/>
</dbReference>
<dbReference type="CDD" id="cd16922">
    <property type="entry name" value="HATPase_EvgS-ArcB-TorS-like"/>
    <property type="match status" value="1"/>
</dbReference>
<feature type="domain" description="Histidine kinase" evidence="15">
    <location>
        <begin position="327"/>
        <end position="552"/>
    </location>
</feature>
<dbReference type="GO" id="GO:0005524">
    <property type="term" value="F:ATP binding"/>
    <property type="evidence" value="ECO:0007669"/>
    <property type="project" value="UniProtKB-KW"/>
</dbReference>
<dbReference type="Pfam" id="PF00512">
    <property type="entry name" value="HisKA"/>
    <property type="match status" value="1"/>
</dbReference>
<keyword evidence="4 12" id="KW-0597">Phosphoprotein</keyword>
<feature type="transmembrane region" description="Helical" evidence="14">
    <location>
        <begin position="162"/>
        <end position="181"/>
    </location>
</feature>
<dbReference type="Pfam" id="PF00672">
    <property type="entry name" value="HAMP"/>
    <property type="match status" value="1"/>
</dbReference>
<evidence type="ECO:0000256" key="13">
    <source>
        <dbReference type="SAM" id="Coils"/>
    </source>
</evidence>
<dbReference type="PANTHER" id="PTHR43047:SF64">
    <property type="entry name" value="HISTIDINE KINASE CONTAINING CHEY-HOMOLOGOUS RECEIVER DOMAIN AND PAS DOMAIN-RELATED"/>
    <property type="match status" value="1"/>
</dbReference>
<evidence type="ECO:0000313" key="18">
    <source>
        <dbReference type="EMBL" id="GAK52050.1"/>
    </source>
</evidence>
<dbReference type="SMART" id="SM00388">
    <property type="entry name" value="HisKA"/>
    <property type="match status" value="1"/>
</dbReference>
<dbReference type="FunFam" id="1.10.287.130:FF:000038">
    <property type="entry name" value="Sensory transduction histidine kinase"/>
    <property type="match status" value="1"/>
</dbReference>
<feature type="modified residue" description="4-aspartylphosphate" evidence="12">
    <location>
        <position position="626"/>
    </location>
</feature>
<evidence type="ECO:0000256" key="2">
    <source>
        <dbReference type="ARBA" id="ARBA00004370"/>
    </source>
</evidence>
<dbReference type="InterPro" id="IPR003660">
    <property type="entry name" value="HAMP_dom"/>
</dbReference>
<dbReference type="InterPro" id="IPR003594">
    <property type="entry name" value="HATPase_dom"/>
</dbReference>
<name>A0A081BNT4_9BACT</name>
<evidence type="ECO:0000259" key="15">
    <source>
        <dbReference type="PROSITE" id="PS50109"/>
    </source>
</evidence>
<dbReference type="InterPro" id="IPR001789">
    <property type="entry name" value="Sig_transdc_resp-reg_receiver"/>
</dbReference>
<dbReference type="InterPro" id="IPR036890">
    <property type="entry name" value="HATPase_C_sf"/>
</dbReference>
<dbReference type="CDD" id="cd06225">
    <property type="entry name" value="HAMP"/>
    <property type="match status" value="1"/>
</dbReference>
<evidence type="ECO:0000256" key="14">
    <source>
        <dbReference type="SAM" id="Phobius"/>
    </source>
</evidence>
<evidence type="ECO:0000259" key="16">
    <source>
        <dbReference type="PROSITE" id="PS50110"/>
    </source>
</evidence>
<evidence type="ECO:0000256" key="8">
    <source>
        <dbReference type="ARBA" id="ARBA00022840"/>
    </source>
</evidence>
<evidence type="ECO:0000256" key="9">
    <source>
        <dbReference type="ARBA" id="ARBA00023012"/>
    </source>
</evidence>
<feature type="coiled-coil region" evidence="13">
    <location>
        <begin position="254"/>
        <end position="320"/>
    </location>
</feature>
<organism evidence="18">
    <name type="scientific">Candidatus Moduliflexus flocculans</name>
    <dbReference type="NCBI Taxonomy" id="1499966"/>
    <lineage>
        <taxon>Bacteria</taxon>
        <taxon>Candidatus Moduliflexota</taxon>
        <taxon>Candidatus Moduliflexia</taxon>
        <taxon>Candidatus Moduliflexales</taxon>
        <taxon>Candidatus Moduliflexaceae</taxon>
    </lineage>
</organism>
<dbReference type="Gene3D" id="3.40.50.2300">
    <property type="match status" value="1"/>
</dbReference>
<feature type="domain" description="HAMP" evidence="17">
    <location>
        <begin position="179"/>
        <end position="231"/>
    </location>
</feature>
<evidence type="ECO:0000313" key="19">
    <source>
        <dbReference type="Proteomes" id="UP000030700"/>
    </source>
</evidence>
<sequence length="841" mass="95444">MNSISAKVILLLVVSIICVMAVLGTWTFFAEKEKTVSLIREQIHQLSERLSNSLIYPFWTVNEREIEKTVMLEMANPHVLAIIVKDYDHQFRMGKIRSAKWEIVDYQNIPDQQSLLQHCFLTSQQDIATDEKEMLGYVDVYVTDTFLNQFLRQLVIRIVRQTVALSVIIVAVLFFSLKYLILNPLISLKSSVERFRERDFNVIAPVRARDEIGMLSGTFNSMALELKASFETIETQLSEIRQVSEERKHLLHELQEKNIALQGEITERQRVEEELRKHQEHLEDLVKQRTTALTTLNEHLEHQVSERKRAEEAAHAANQAKSAFLANMSHELRTPLNGILGYAQLLQQTPSLDARQREHVEIIQRSGHHLLELINDILDLAKVEAGKIEMQIEDTFLLDMLQDLQEISRPKADSKQIAFRLDAAPTLPAVIRADERRLRQVLLNLLGNAIKFTKQGSVTLRVHDTPISSGTSSEMRSFRFEIIDTGVGIAPDDIKRLFKPFEQVGDAASNAQGSGLGLAISSNLIRVMGSEIRVESEPGVGSRFWFDLPAQVMASSTPKPSCEPRCIIGVEGVAPSILIVDDVQDNRLMLVAALKPLGFDVYEAGDSREAEQMITMTWQPHAAIIDLRLPEIDGLTLIRRLRQRSECAKMVIFVSSASVYQEDQQRSFEAGAQAFLPKPVDFTLLFQQLESHLHLTWRYADAESPLTPQQAAEMALPPPEELAALKRHVTLGDIQAFRNALRRLHNTNPRWQPYCKRLSTLAQQFKLSNIHQILDESLSSESLTPLPDHLRQQLHDAVKIYDILTIEHTIKEIEAINMGLAGRLAMFAKNFEYGNILKSIQ</sequence>
<comment type="subcellular location">
    <subcellularLocation>
        <location evidence="2">Membrane</location>
    </subcellularLocation>
</comment>
<dbReference type="PANTHER" id="PTHR43047">
    <property type="entry name" value="TWO-COMPONENT HISTIDINE PROTEIN KINASE"/>
    <property type="match status" value="1"/>
</dbReference>
<dbReference type="FunFam" id="3.30.565.10:FF:000010">
    <property type="entry name" value="Sensor histidine kinase RcsC"/>
    <property type="match status" value="1"/>
</dbReference>
<comment type="catalytic activity">
    <reaction evidence="1">
        <text>ATP + protein L-histidine = ADP + protein N-phospho-L-histidine.</text>
        <dbReference type="EC" id="2.7.13.3"/>
    </reaction>
</comment>
<dbReference type="PRINTS" id="PR00344">
    <property type="entry name" value="BCTRLSENSOR"/>
</dbReference>
<evidence type="ECO:0000256" key="12">
    <source>
        <dbReference type="PROSITE-ProRule" id="PRU00169"/>
    </source>
</evidence>
<dbReference type="SMART" id="SM00304">
    <property type="entry name" value="HAMP"/>
    <property type="match status" value="1"/>
</dbReference>
<protein>
    <recommendedName>
        <fullName evidence="3">histidine kinase</fullName>
        <ecNumber evidence="3">2.7.13.3</ecNumber>
    </recommendedName>
</protein>
<dbReference type="EMBL" id="DF820458">
    <property type="protein sequence ID" value="GAK52050.1"/>
    <property type="molecule type" value="Genomic_DNA"/>
</dbReference>
<dbReference type="PROSITE" id="PS50109">
    <property type="entry name" value="HIS_KIN"/>
    <property type="match status" value="1"/>
</dbReference>
<evidence type="ECO:0000256" key="6">
    <source>
        <dbReference type="ARBA" id="ARBA00022741"/>
    </source>
</evidence>
<proteinExistence type="predicted"/>
<keyword evidence="14" id="KW-0812">Transmembrane</keyword>
<dbReference type="CDD" id="cd00082">
    <property type="entry name" value="HisKA"/>
    <property type="match status" value="1"/>
</dbReference>
<dbReference type="GO" id="GO:0000155">
    <property type="term" value="F:phosphorelay sensor kinase activity"/>
    <property type="evidence" value="ECO:0007669"/>
    <property type="project" value="InterPro"/>
</dbReference>
<keyword evidence="6" id="KW-0547">Nucleotide-binding</keyword>
<feature type="domain" description="Response regulatory" evidence="16">
    <location>
        <begin position="576"/>
        <end position="693"/>
    </location>
</feature>
<dbReference type="HOGENOM" id="CLU_000445_104_15_0"/>
<evidence type="ECO:0000256" key="1">
    <source>
        <dbReference type="ARBA" id="ARBA00000085"/>
    </source>
</evidence>
<keyword evidence="7 18" id="KW-0418">Kinase</keyword>
<accession>A0A081BNT4</accession>
<keyword evidence="19" id="KW-1185">Reference proteome</keyword>
<dbReference type="Pfam" id="PF02518">
    <property type="entry name" value="HATPase_c"/>
    <property type="match status" value="1"/>
</dbReference>
<keyword evidence="14" id="KW-1133">Transmembrane helix</keyword>
<evidence type="ECO:0000256" key="4">
    <source>
        <dbReference type="ARBA" id="ARBA00022553"/>
    </source>
</evidence>
<dbReference type="InterPro" id="IPR004358">
    <property type="entry name" value="Sig_transdc_His_kin-like_C"/>
</dbReference>
<dbReference type="AlphaFoldDB" id="A0A081BNT4"/>
<evidence type="ECO:0000256" key="5">
    <source>
        <dbReference type="ARBA" id="ARBA00022679"/>
    </source>
</evidence>
<evidence type="ECO:0000256" key="7">
    <source>
        <dbReference type="ARBA" id="ARBA00022777"/>
    </source>
</evidence>
<dbReference type="PROSITE" id="PS50885">
    <property type="entry name" value="HAMP"/>
    <property type="match status" value="1"/>
</dbReference>
<keyword evidence="5" id="KW-0808">Transferase</keyword>
<dbReference type="PROSITE" id="PS50110">
    <property type="entry name" value="RESPONSE_REGULATORY"/>
    <property type="match status" value="1"/>
</dbReference>
<dbReference type="SMART" id="SM00387">
    <property type="entry name" value="HATPase_c"/>
    <property type="match status" value="1"/>
</dbReference>
<dbReference type="SUPFAM" id="SSF158472">
    <property type="entry name" value="HAMP domain-like"/>
    <property type="match status" value="1"/>
</dbReference>
<dbReference type="InterPro" id="IPR003661">
    <property type="entry name" value="HisK_dim/P_dom"/>
</dbReference>
<evidence type="ECO:0000256" key="11">
    <source>
        <dbReference type="ARBA" id="ARBA00023306"/>
    </source>
</evidence>
<gene>
    <name evidence="18" type="ORF">U14_03297</name>
</gene>
<dbReference type="GO" id="GO:0016020">
    <property type="term" value="C:membrane"/>
    <property type="evidence" value="ECO:0007669"/>
    <property type="project" value="UniProtKB-SubCell"/>
</dbReference>
<dbReference type="STRING" id="1499966.U14_03297"/>
<dbReference type="Proteomes" id="UP000030700">
    <property type="component" value="Unassembled WGS sequence"/>
</dbReference>
<dbReference type="InterPro" id="IPR036097">
    <property type="entry name" value="HisK_dim/P_sf"/>
</dbReference>
<dbReference type="EC" id="2.7.13.3" evidence="3"/>
<evidence type="ECO:0000256" key="3">
    <source>
        <dbReference type="ARBA" id="ARBA00012438"/>
    </source>
</evidence>